<dbReference type="Pfam" id="PF04542">
    <property type="entry name" value="Sigma70_r2"/>
    <property type="match status" value="1"/>
</dbReference>
<evidence type="ECO:0000259" key="8">
    <source>
        <dbReference type="Pfam" id="PF04542"/>
    </source>
</evidence>
<proteinExistence type="inferred from homology"/>
<name>A0A2U8E1Y3_9BACT</name>
<dbReference type="OrthoDB" id="195458at2"/>
<feature type="domain" description="RNA polymerase sigma factor 70 region 4 type 2" evidence="9">
    <location>
        <begin position="124"/>
        <end position="174"/>
    </location>
</feature>
<dbReference type="InterPro" id="IPR014284">
    <property type="entry name" value="RNA_pol_sigma-70_dom"/>
</dbReference>
<dbReference type="GO" id="GO:0006352">
    <property type="term" value="P:DNA-templated transcription initiation"/>
    <property type="evidence" value="ECO:0007669"/>
    <property type="project" value="InterPro"/>
</dbReference>
<keyword evidence="7" id="KW-0812">Transmembrane</keyword>
<dbReference type="Gene3D" id="1.10.10.10">
    <property type="entry name" value="Winged helix-like DNA-binding domain superfamily/Winged helix DNA-binding domain"/>
    <property type="match status" value="1"/>
</dbReference>
<dbReference type="SUPFAM" id="SSF88659">
    <property type="entry name" value="Sigma3 and sigma4 domains of RNA polymerase sigma factors"/>
    <property type="match status" value="1"/>
</dbReference>
<evidence type="ECO:0000256" key="7">
    <source>
        <dbReference type="SAM" id="Phobius"/>
    </source>
</evidence>
<sequence>MPTDAELLCAYAGKHSEAAFTELVERRVGFVYNAALRQLAGDAHMAHDVTQIVFSLVARKAAALARHECLSGWLYTTTTHVARRALRDARSRQKREQEAVIMSEIQKSEPTMPEAEFAKLRPLLDDALGALRESEREAVLLRFFDKCSFGEIGAKLKMSEDAARMRVTRAVEKMRTVFAKRGVTSSAAAVGTLMTAEAAAGAPAGLAVTVSAGAVAATGASLAVAAVWGGVLSFMGSAKITMITLAVLCVAGGTAFCVTHQERAAGARLRQAKDKNSKLVEQLAAAKRKVNLQKNRAPADVRPPPWDSPEYAEAARIAGEKLLAEHPEIRMKLDAVGRSSNYAKTYRVADELGLTAGQRAALIDACTPGLSMSLRDVPGYGAVIIGGRNSSDSGKSGEEMAGRIRDLLGIEGFEKYNEIADRHFKYARYSRTMASALYFTEMPLAGEQARALERVCSDLREAQDDPVDKAVWWDALEWQSQSFLSEAQMVVLRKMKERLQSNYEGQLRQEEQSKRRKNRIK</sequence>
<dbReference type="InterPro" id="IPR013325">
    <property type="entry name" value="RNA_pol_sigma_r2"/>
</dbReference>
<dbReference type="NCBIfam" id="TIGR02937">
    <property type="entry name" value="sigma70-ECF"/>
    <property type="match status" value="1"/>
</dbReference>
<protein>
    <recommendedName>
        <fullName evidence="12">RNA polymerase sigma-70 region 2 domain-containing protein</fullName>
    </recommendedName>
</protein>
<feature type="transmembrane region" description="Helical" evidence="7">
    <location>
        <begin position="240"/>
        <end position="259"/>
    </location>
</feature>
<dbReference type="KEGG" id="elut:CKA38_06045"/>
<accession>A0A2U8E1Y3</accession>
<evidence type="ECO:0000256" key="2">
    <source>
        <dbReference type="ARBA" id="ARBA00023015"/>
    </source>
</evidence>
<dbReference type="RefSeq" id="WP_108824685.1">
    <property type="nucleotide sequence ID" value="NZ_CP023004.1"/>
</dbReference>
<dbReference type="AlphaFoldDB" id="A0A2U8E1Y3"/>
<dbReference type="Pfam" id="PF08281">
    <property type="entry name" value="Sigma70_r4_2"/>
    <property type="match status" value="1"/>
</dbReference>
<feature type="transmembrane region" description="Helical" evidence="7">
    <location>
        <begin position="204"/>
        <end position="228"/>
    </location>
</feature>
<evidence type="ECO:0000313" key="11">
    <source>
        <dbReference type="Proteomes" id="UP000244896"/>
    </source>
</evidence>
<dbReference type="InterPro" id="IPR036388">
    <property type="entry name" value="WH-like_DNA-bd_sf"/>
</dbReference>
<reference evidence="10 11" key="1">
    <citation type="journal article" date="2018" name="Syst. Appl. Microbiol.">
        <title>Ereboglobus luteus gen. nov. sp. nov. from cockroach guts, and new insights into the oxygen relationship of the genera Opitutus and Didymococcus (Verrucomicrobia: Opitutaceae).</title>
        <authorList>
            <person name="Tegtmeier D."/>
            <person name="Belitz A."/>
            <person name="Radek R."/>
            <person name="Heimerl T."/>
            <person name="Brune A."/>
        </authorList>
    </citation>
    <scope>NUCLEOTIDE SEQUENCE [LARGE SCALE GENOMIC DNA]</scope>
    <source>
        <strain evidence="10 11">Ho45</strain>
    </source>
</reference>
<dbReference type="PANTHER" id="PTHR43133">
    <property type="entry name" value="RNA POLYMERASE ECF-TYPE SIGMA FACTO"/>
    <property type="match status" value="1"/>
</dbReference>
<evidence type="ECO:0000256" key="5">
    <source>
        <dbReference type="ARBA" id="ARBA00023163"/>
    </source>
</evidence>
<dbReference type="CDD" id="cd06171">
    <property type="entry name" value="Sigma70_r4"/>
    <property type="match status" value="1"/>
</dbReference>
<dbReference type="InterPro" id="IPR013249">
    <property type="entry name" value="RNA_pol_sigma70_r4_t2"/>
</dbReference>
<dbReference type="GO" id="GO:0003677">
    <property type="term" value="F:DNA binding"/>
    <property type="evidence" value="ECO:0007669"/>
    <property type="project" value="UniProtKB-KW"/>
</dbReference>
<evidence type="ECO:0000256" key="3">
    <source>
        <dbReference type="ARBA" id="ARBA00023082"/>
    </source>
</evidence>
<keyword evidence="3" id="KW-0731">Sigma factor</keyword>
<keyword evidence="2" id="KW-0805">Transcription regulation</keyword>
<organism evidence="10 11">
    <name type="scientific">Ereboglobus luteus</name>
    <dbReference type="NCBI Taxonomy" id="1796921"/>
    <lineage>
        <taxon>Bacteria</taxon>
        <taxon>Pseudomonadati</taxon>
        <taxon>Verrucomicrobiota</taxon>
        <taxon>Opitutia</taxon>
        <taxon>Opitutales</taxon>
        <taxon>Opitutaceae</taxon>
        <taxon>Ereboglobus</taxon>
    </lineage>
</organism>
<keyword evidence="7" id="KW-0472">Membrane</keyword>
<evidence type="ECO:0000256" key="6">
    <source>
        <dbReference type="SAM" id="Coils"/>
    </source>
</evidence>
<keyword evidence="7" id="KW-1133">Transmembrane helix</keyword>
<feature type="domain" description="RNA polymerase sigma-70 region 2" evidence="8">
    <location>
        <begin position="23"/>
        <end position="91"/>
    </location>
</feature>
<dbReference type="PANTHER" id="PTHR43133:SF8">
    <property type="entry name" value="RNA POLYMERASE SIGMA FACTOR HI_1459-RELATED"/>
    <property type="match status" value="1"/>
</dbReference>
<evidence type="ECO:0000313" key="10">
    <source>
        <dbReference type="EMBL" id="AWI08873.1"/>
    </source>
</evidence>
<evidence type="ECO:0000259" key="9">
    <source>
        <dbReference type="Pfam" id="PF08281"/>
    </source>
</evidence>
<keyword evidence="5" id="KW-0804">Transcription</keyword>
<dbReference type="InterPro" id="IPR013324">
    <property type="entry name" value="RNA_pol_sigma_r3/r4-like"/>
</dbReference>
<dbReference type="InterPro" id="IPR039425">
    <property type="entry name" value="RNA_pol_sigma-70-like"/>
</dbReference>
<dbReference type="EMBL" id="CP023004">
    <property type="protein sequence ID" value="AWI08873.1"/>
    <property type="molecule type" value="Genomic_DNA"/>
</dbReference>
<evidence type="ECO:0000256" key="4">
    <source>
        <dbReference type="ARBA" id="ARBA00023125"/>
    </source>
</evidence>
<feature type="coiled-coil region" evidence="6">
    <location>
        <begin position="269"/>
        <end position="296"/>
    </location>
</feature>
<evidence type="ECO:0000256" key="1">
    <source>
        <dbReference type="ARBA" id="ARBA00010641"/>
    </source>
</evidence>
<dbReference type="Gene3D" id="1.10.1740.10">
    <property type="match status" value="1"/>
</dbReference>
<dbReference type="InterPro" id="IPR007627">
    <property type="entry name" value="RNA_pol_sigma70_r2"/>
</dbReference>
<comment type="similarity">
    <text evidence="1">Belongs to the sigma-70 factor family. ECF subfamily.</text>
</comment>
<dbReference type="SUPFAM" id="SSF88946">
    <property type="entry name" value="Sigma2 domain of RNA polymerase sigma factors"/>
    <property type="match status" value="1"/>
</dbReference>
<keyword evidence="11" id="KW-1185">Reference proteome</keyword>
<evidence type="ECO:0008006" key="12">
    <source>
        <dbReference type="Google" id="ProtNLM"/>
    </source>
</evidence>
<keyword evidence="4" id="KW-0238">DNA-binding</keyword>
<gene>
    <name evidence="10" type="ORF">CKA38_06045</name>
</gene>
<dbReference type="GO" id="GO:0016987">
    <property type="term" value="F:sigma factor activity"/>
    <property type="evidence" value="ECO:0007669"/>
    <property type="project" value="UniProtKB-KW"/>
</dbReference>
<dbReference type="Proteomes" id="UP000244896">
    <property type="component" value="Chromosome"/>
</dbReference>
<keyword evidence="6" id="KW-0175">Coiled coil</keyword>